<dbReference type="InterPro" id="IPR011659">
    <property type="entry name" value="WD40"/>
</dbReference>
<dbReference type="Pfam" id="PF07676">
    <property type="entry name" value="PD40"/>
    <property type="match status" value="1"/>
</dbReference>
<dbReference type="InterPro" id="IPR001375">
    <property type="entry name" value="Peptidase_S9_cat"/>
</dbReference>
<evidence type="ECO:0000313" key="5">
    <source>
        <dbReference type="Proteomes" id="UP001500064"/>
    </source>
</evidence>
<protein>
    <submittedName>
        <fullName evidence="4">S9 family peptidase</fullName>
    </submittedName>
</protein>
<dbReference type="PANTHER" id="PTHR42776:SF27">
    <property type="entry name" value="DIPEPTIDYL PEPTIDASE FAMILY MEMBER 6"/>
    <property type="match status" value="1"/>
</dbReference>
<name>A0ABN2FKX2_9ACTN</name>
<evidence type="ECO:0000256" key="2">
    <source>
        <dbReference type="ARBA" id="ARBA00022825"/>
    </source>
</evidence>
<dbReference type="InterPro" id="IPR029058">
    <property type="entry name" value="AB_hydrolase_fold"/>
</dbReference>
<keyword evidence="1" id="KW-0378">Hydrolase</keyword>
<keyword evidence="5" id="KW-1185">Reference proteome</keyword>
<reference evidence="4 5" key="1">
    <citation type="journal article" date="2019" name="Int. J. Syst. Evol. Microbiol.">
        <title>The Global Catalogue of Microorganisms (GCM) 10K type strain sequencing project: providing services to taxonomists for standard genome sequencing and annotation.</title>
        <authorList>
            <consortium name="The Broad Institute Genomics Platform"/>
            <consortium name="The Broad Institute Genome Sequencing Center for Infectious Disease"/>
            <person name="Wu L."/>
            <person name="Ma J."/>
        </authorList>
    </citation>
    <scope>NUCLEOTIDE SEQUENCE [LARGE SCALE GENOMIC DNA]</scope>
    <source>
        <strain evidence="4 5">JCM 13929</strain>
    </source>
</reference>
<dbReference type="Pfam" id="PF00326">
    <property type="entry name" value="Peptidase_S9"/>
    <property type="match status" value="1"/>
</dbReference>
<comment type="caution">
    <text evidence="4">The sequence shown here is derived from an EMBL/GenBank/DDBJ whole genome shotgun (WGS) entry which is preliminary data.</text>
</comment>
<gene>
    <name evidence="4" type="ORF">GCM10009733_056190</name>
</gene>
<evidence type="ECO:0000313" key="4">
    <source>
        <dbReference type="EMBL" id="GAA1651832.1"/>
    </source>
</evidence>
<dbReference type="EMBL" id="BAAAMU010000045">
    <property type="protein sequence ID" value="GAA1651832.1"/>
    <property type="molecule type" value="Genomic_DNA"/>
</dbReference>
<dbReference type="SUPFAM" id="SSF53474">
    <property type="entry name" value="alpha/beta-Hydrolases"/>
    <property type="match status" value="1"/>
</dbReference>
<organism evidence="4 5">
    <name type="scientific">Nonomuraea maheshkhaliensis</name>
    <dbReference type="NCBI Taxonomy" id="419590"/>
    <lineage>
        <taxon>Bacteria</taxon>
        <taxon>Bacillati</taxon>
        <taxon>Actinomycetota</taxon>
        <taxon>Actinomycetes</taxon>
        <taxon>Streptosporangiales</taxon>
        <taxon>Streptosporangiaceae</taxon>
        <taxon>Nonomuraea</taxon>
    </lineage>
</organism>
<evidence type="ECO:0000256" key="1">
    <source>
        <dbReference type="ARBA" id="ARBA00022801"/>
    </source>
</evidence>
<dbReference type="PANTHER" id="PTHR42776">
    <property type="entry name" value="SERINE PEPTIDASE S9 FAMILY MEMBER"/>
    <property type="match status" value="1"/>
</dbReference>
<dbReference type="SUPFAM" id="SSF82171">
    <property type="entry name" value="DPP6 N-terminal domain-like"/>
    <property type="match status" value="1"/>
</dbReference>
<keyword evidence="2" id="KW-0645">Protease</keyword>
<feature type="domain" description="Peptidase S9 prolyl oligopeptidase catalytic" evidence="3">
    <location>
        <begin position="406"/>
        <end position="626"/>
    </location>
</feature>
<dbReference type="Proteomes" id="UP001500064">
    <property type="component" value="Unassembled WGS sequence"/>
</dbReference>
<dbReference type="Gene3D" id="2.120.10.30">
    <property type="entry name" value="TolB, C-terminal domain"/>
    <property type="match status" value="1"/>
</dbReference>
<proteinExistence type="predicted"/>
<keyword evidence="2" id="KW-0720">Serine protease</keyword>
<dbReference type="Gene3D" id="3.40.50.1820">
    <property type="entry name" value="alpha/beta hydrolase"/>
    <property type="match status" value="1"/>
</dbReference>
<sequence>MTVPTATGDVRLRRALLAAERDTSPRLSPDGRSIAFLRTGDSGPEVWLRTGDGAERRLAAHHAEAVQDLRWTADGSALLYRHSPRGRESWALSGLRGAAFDPIRISSGGSVTEYWLSATEPDALVYSHRDARSRSTRLFQAGLGDHDRDPGGGPRLVAADPGFHRWLVDSALRPRGGTRFAADGSTEIVLGDDLGTARTVLTVPVDATPDLAVYGFSRDGERLFLLTGGATGTRRLVAVGSRDGSAATLFEHPELDVGGYPIGNDGVWFDPVTGEPDLCAVMDQRLRYHGLTARARAAVASLAATDEHSAVILDRSADDRTWLIVRVHDDGPIAYHSYDPATGEAEPLFVNRPDLVGRELSRLEDFRFTAGDGLAISGYAMRPRSGRPPYPTVVLVHGGPAGRDLWRFHADAQYLASLGYLSLHVNYRGSKGFGGAFRMAGYGEWGGLMQHDLYDAVASGVASGLVDPARVAFCGASYGGYASLLAACTRQDLVRCAVAISPPCDLVSFTERPPPYWQPLAVLLRRQVLGARDSAHYRGRLDERALRRRSPAQALDASCAPLLLAHGVRDPRVPVAEVDRFAERAGDLGVPVRYLRFEDEGHHVRSNANRQTLFTEIERFLETHLGV</sequence>
<dbReference type="InterPro" id="IPR011042">
    <property type="entry name" value="6-blade_b-propeller_TolB-like"/>
</dbReference>
<evidence type="ECO:0000259" key="3">
    <source>
        <dbReference type="Pfam" id="PF00326"/>
    </source>
</evidence>
<accession>A0ABN2FKX2</accession>
<dbReference type="RefSeq" id="WP_346109498.1">
    <property type="nucleotide sequence ID" value="NZ_BAAAMU010000045.1"/>
</dbReference>